<evidence type="ECO:0000313" key="8">
    <source>
        <dbReference type="EMBL" id="TFL04606.1"/>
    </source>
</evidence>
<dbReference type="OrthoDB" id="272266at2759"/>
<feature type="coiled-coil region" evidence="6">
    <location>
        <begin position="87"/>
        <end position="121"/>
    </location>
</feature>
<dbReference type="PANTHER" id="PTHR15938:SF0">
    <property type="entry name" value="HOMOLOGOUS-PAIRING PROTEIN 2 HOMOLOG"/>
    <property type="match status" value="1"/>
</dbReference>
<dbReference type="PANTHER" id="PTHR15938">
    <property type="entry name" value="TBP-1 INTERACTING PROTEIN"/>
    <property type="match status" value="1"/>
</dbReference>
<dbReference type="GO" id="GO:0010774">
    <property type="term" value="P:meiotic strand invasion involved in reciprocal meiotic recombination"/>
    <property type="evidence" value="ECO:0007669"/>
    <property type="project" value="TreeGrafter"/>
</dbReference>
<protein>
    <submittedName>
        <fullName evidence="8">TBPIP-domain-containing protein</fullName>
    </submittedName>
</protein>
<accession>A0A5C3QRK0</accession>
<dbReference type="EMBL" id="ML178818">
    <property type="protein sequence ID" value="TFL04606.1"/>
    <property type="molecule type" value="Genomic_DNA"/>
</dbReference>
<evidence type="ECO:0000256" key="6">
    <source>
        <dbReference type="SAM" id="Coils"/>
    </source>
</evidence>
<keyword evidence="4" id="KW-0539">Nucleus</keyword>
<gene>
    <name evidence="8" type="ORF">BDV98DRAFT_562538</name>
</gene>
<reference evidence="8 9" key="1">
    <citation type="journal article" date="2019" name="Nat. Ecol. Evol.">
        <title>Megaphylogeny resolves global patterns of mushroom evolution.</title>
        <authorList>
            <person name="Varga T."/>
            <person name="Krizsan K."/>
            <person name="Foldi C."/>
            <person name="Dima B."/>
            <person name="Sanchez-Garcia M."/>
            <person name="Sanchez-Ramirez S."/>
            <person name="Szollosi G.J."/>
            <person name="Szarkandi J.G."/>
            <person name="Papp V."/>
            <person name="Albert L."/>
            <person name="Andreopoulos W."/>
            <person name="Angelini C."/>
            <person name="Antonin V."/>
            <person name="Barry K.W."/>
            <person name="Bougher N.L."/>
            <person name="Buchanan P."/>
            <person name="Buyck B."/>
            <person name="Bense V."/>
            <person name="Catcheside P."/>
            <person name="Chovatia M."/>
            <person name="Cooper J."/>
            <person name="Damon W."/>
            <person name="Desjardin D."/>
            <person name="Finy P."/>
            <person name="Geml J."/>
            <person name="Haridas S."/>
            <person name="Hughes K."/>
            <person name="Justo A."/>
            <person name="Karasinski D."/>
            <person name="Kautmanova I."/>
            <person name="Kiss B."/>
            <person name="Kocsube S."/>
            <person name="Kotiranta H."/>
            <person name="LaButti K.M."/>
            <person name="Lechner B.E."/>
            <person name="Liimatainen K."/>
            <person name="Lipzen A."/>
            <person name="Lukacs Z."/>
            <person name="Mihaltcheva S."/>
            <person name="Morgado L.N."/>
            <person name="Niskanen T."/>
            <person name="Noordeloos M.E."/>
            <person name="Ohm R.A."/>
            <person name="Ortiz-Santana B."/>
            <person name="Ovrebo C."/>
            <person name="Racz N."/>
            <person name="Riley R."/>
            <person name="Savchenko A."/>
            <person name="Shiryaev A."/>
            <person name="Soop K."/>
            <person name="Spirin V."/>
            <person name="Szebenyi C."/>
            <person name="Tomsovsky M."/>
            <person name="Tulloss R.E."/>
            <person name="Uehling J."/>
            <person name="Grigoriev I.V."/>
            <person name="Vagvolgyi C."/>
            <person name="Papp T."/>
            <person name="Martin F.M."/>
            <person name="Miettinen O."/>
            <person name="Hibbett D.S."/>
            <person name="Nagy L.G."/>
        </authorList>
    </citation>
    <scope>NUCLEOTIDE SEQUENCE [LARGE SCALE GENOMIC DNA]</scope>
    <source>
        <strain evidence="8 9">CBS 309.79</strain>
    </source>
</reference>
<comment type="similarity">
    <text evidence="2">Belongs to the HOP2 family.</text>
</comment>
<evidence type="ECO:0000256" key="2">
    <source>
        <dbReference type="ARBA" id="ARBA00007922"/>
    </source>
</evidence>
<evidence type="ECO:0000256" key="5">
    <source>
        <dbReference type="ARBA" id="ARBA00023254"/>
    </source>
</evidence>
<evidence type="ECO:0000313" key="9">
    <source>
        <dbReference type="Proteomes" id="UP000305067"/>
    </source>
</evidence>
<dbReference type="GO" id="GO:0120231">
    <property type="term" value="C:DNA recombinase auxiliary factor complex"/>
    <property type="evidence" value="ECO:0007669"/>
    <property type="project" value="TreeGrafter"/>
</dbReference>
<organism evidence="8 9">
    <name type="scientific">Pterulicium gracile</name>
    <dbReference type="NCBI Taxonomy" id="1884261"/>
    <lineage>
        <taxon>Eukaryota</taxon>
        <taxon>Fungi</taxon>
        <taxon>Dikarya</taxon>
        <taxon>Basidiomycota</taxon>
        <taxon>Agaricomycotina</taxon>
        <taxon>Agaricomycetes</taxon>
        <taxon>Agaricomycetidae</taxon>
        <taxon>Agaricales</taxon>
        <taxon>Pleurotineae</taxon>
        <taxon>Pterulaceae</taxon>
        <taxon>Pterulicium</taxon>
    </lineage>
</organism>
<dbReference type="GO" id="GO:0003690">
    <property type="term" value="F:double-stranded DNA binding"/>
    <property type="evidence" value="ECO:0007669"/>
    <property type="project" value="TreeGrafter"/>
</dbReference>
<dbReference type="AlphaFoldDB" id="A0A5C3QRK0"/>
<evidence type="ECO:0000259" key="7">
    <source>
        <dbReference type="Pfam" id="PF07106"/>
    </source>
</evidence>
<dbReference type="InterPro" id="IPR010776">
    <property type="entry name" value="Hop2_WH_dom"/>
</dbReference>
<comment type="subcellular location">
    <subcellularLocation>
        <location evidence="1">Nucleus</location>
    </subcellularLocation>
</comment>
<proteinExistence type="inferred from homology"/>
<keyword evidence="9" id="KW-1185">Reference proteome</keyword>
<dbReference type="STRING" id="1884261.A0A5C3QRK0"/>
<name>A0A5C3QRK0_9AGAR</name>
<keyword evidence="5" id="KW-0469">Meiosis</keyword>
<feature type="domain" description="Homologous-pairing protein 2 winged helix" evidence="7">
    <location>
        <begin position="14"/>
        <end position="75"/>
    </location>
</feature>
<keyword evidence="3" id="KW-0233">DNA recombination</keyword>
<keyword evidence="6" id="KW-0175">Coiled coil</keyword>
<evidence type="ECO:0000256" key="4">
    <source>
        <dbReference type="ARBA" id="ARBA00023242"/>
    </source>
</evidence>
<sequence>MTKETDVKVLKGTEAEDKVLEYMVKMNRPFGAVDVSANLKGAVTKITAQKALIALAEKGKLTQKIYGKTTFFVANQNTLEVVAPDKLSGLETECQQIDDANKAASAEMKTLQAELAKVRLTLTDVDLASRISETIKLRETSTAKLEPLRATSTLITEEELTQIDAEWVKWRAEWVRRRKVFKQVWDNIRDLLSADEASELSEELGIELDSSRHIALEAGPLCSPPLKRKRA</sequence>
<dbReference type="GO" id="GO:0120230">
    <property type="term" value="F:recombinase activator activity"/>
    <property type="evidence" value="ECO:0007669"/>
    <property type="project" value="TreeGrafter"/>
</dbReference>
<dbReference type="Proteomes" id="UP000305067">
    <property type="component" value="Unassembled WGS sequence"/>
</dbReference>
<dbReference type="GO" id="GO:0007129">
    <property type="term" value="P:homologous chromosome pairing at meiosis"/>
    <property type="evidence" value="ECO:0007669"/>
    <property type="project" value="TreeGrafter"/>
</dbReference>
<evidence type="ECO:0000256" key="1">
    <source>
        <dbReference type="ARBA" id="ARBA00004123"/>
    </source>
</evidence>
<dbReference type="Gene3D" id="1.10.10.10">
    <property type="entry name" value="Winged helix-like DNA-binding domain superfamily/Winged helix DNA-binding domain"/>
    <property type="match status" value="1"/>
</dbReference>
<dbReference type="Pfam" id="PF07106">
    <property type="entry name" value="WHD_TBPIP"/>
    <property type="match status" value="1"/>
</dbReference>
<dbReference type="GO" id="GO:0000794">
    <property type="term" value="C:condensed nuclear chromosome"/>
    <property type="evidence" value="ECO:0007669"/>
    <property type="project" value="TreeGrafter"/>
</dbReference>
<dbReference type="InterPro" id="IPR036388">
    <property type="entry name" value="WH-like_DNA-bd_sf"/>
</dbReference>
<dbReference type="GO" id="GO:0000709">
    <property type="term" value="P:meiotic joint molecule formation"/>
    <property type="evidence" value="ECO:0007669"/>
    <property type="project" value="TreeGrafter"/>
</dbReference>
<evidence type="ECO:0000256" key="3">
    <source>
        <dbReference type="ARBA" id="ARBA00023172"/>
    </source>
</evidence>